<dbReference type="RefSeq" id="WP_012469132.1">
    <property type="nucleotide sequence ID" value="NC_010814.1"/>
</dbReference>
<dbReference type="SUPFAM" id="SSF48695">
    <property type="entry name" value="Multiheme cytochromes"/>
    <property type="match status" value="1"/>
</dbReference>
<dbReference type="InterPro" id="IPR036280">
    <property type="entry name" value="Multihaem_cyt_sf"/>
</dbReference>
<dbReference type="Proteomes" id="UP000002420">
    <property type="component" value="Chromosome"/>
</dbReference>
<dbReference type="EMBL" id="CP001089">
    <property type="protein sequence ID" value="ACD94782.1"/>
    <property type="molecule type" value="Genomic_DNA"/>
</dbReference>
<name>B3E658_TRIL1</name>
<feature type="chain" id="PRO_5002786127" evidence="1">
    <location>
        <begin position="25"/>
        <end position="100"/>
    </location>
</feature>
<accession>B3E658</accession>
<sequence length="100" mass="10587">MKRSVQLVSLISCLLLLALVPVHADEQPEPNLAADAVKAEKHPPVIPHAVQDDADGASCNGCHTGSFKAPHPDRLNCTQCHVPGEVKKPAKKGGKKAVKK</sequence>
<keyword evidence="1" id="KW-0732">Signal</keyword>
<proteinExistence type="predicted"/>
<dbReference type="KEGG" id="glo:Glov_1059"/>
<dbReference type="STRING" id="398767.Glov_1059"/>
<evidence type="ECO:0000313" key="3">
    <source>
        <dbReference type="Proteomes" id="UP000002420"/>
    </source>
</evidence>
<reference evidence="2 3" key="1">
    <citation type="submission" date="2008-05" db="EMBL/GenBank/DDBJ databases">
        <title>Complete sequence of chromosome of Geobacter lovleyi SZ.</title>
        <authorList>
            <consortium name="US DOE Joint Genome Institute"/>
            <person name="Lucas S."/>
            <person name="Copeland A."/>
            <person name="Lapidus A."/>
            <person name="Glavina del Rio T."/>
            <person name="Dalin E."/>
            <person name="Tice H."/>
            <person name="Bruce D."/>
            <person name="Goodwin L."/>
            <person name="Pitluck S."/>
            <person name="Chertkov O."/>
            <person name="Meincke L."/>
            <person name="Brettin T."/>
            <person name="Detter J.C."/>
            <person name="Han C."/>
            <person name="Tapia R."/>
            <person name="Kuske C.R."/>
            <person name="Schmutz J."/>
            <person name="Larimer F."/>
            <person name="Land M."/>
            <person name="Hauser L."/>
            <person name="Kyrpides N."/>
            <person name="Mikhailova N."/>
            <person name="Sung Y."/>
            <person name="Fletcher K.E."/>
            <person name="Ritalahti K.M."/>
            <person name="Loeffler F.E."/>
            <person name="Richardson P."/>
        </authorList>
    </citation>
    <scope>NUCLEOTIDE SEQUENCE [LARGE SCALE GENOMIC DNA]</scope>
    <source>
        <strain evidence="3">ATCC BAA-1151 / DSM 17278 / SZ</strain>
    </source>
</reference>
<evidence type="ECO:0000313" key="2">
    <source>
        <dbReference type="EMBL" id="ACD94782.1"/>
    </source>
</evidence>
<dbReference type="HOGENOM" id="CLU_2301797_0_0_7"/>
<gene>
    <name evidence="2" type="ordered locus">Glov_1059</name>
</gene>
<keyword evidence="3" id="KW-1185">Reference proteome</keyword>
<feature type="signal peptide" evidence="1">
    <location>
        <begin position="1"/>
        <end position="24"/>
    </location>
</feature>
<protein>
    <submittedName>
        <fullName evidence="2">Uncharacterized protein</fullName>
    </submittedName>
</protein>
<dbReference type="OrthoDB" id="269685at2"/>
<organism evidence="2 3">
    <name type="scientific">Trichlorobacter lovleyi (strain ATCC BAA-1151 / DSM 17278 / SZ)</name>
    <name type="common">Geobacter lovleyi</name>
    <dbReference type="NCBI Taxonomy" id="398767"/>
    <lineage>
        <taxon>Bacteria</taxon>
        <taxon>Pseudomonadati</taxon>
        <taxon>Thermodesulfobacteriota</taxon>
        <taxon>Desulfuromonadia</taxon>
        <taxon>Geobacterales</taxon>
        <taxon>Geobacteraceae</taxon>
        <taxon>Trichlorobacter</taxon>
    </lineage>
</organism>
<dbReference type="AlphaFoldDB" id="B3E658"/>
<evidence type="ECO:0000256" key="1">
    <source>
        <dbReference type="SAM" id="SignalP"/>
    </source>
</evidence>